<sequence>MTRLKPSHHFKEWSKTQVDVVKFLLKERNQLRKAVSRCEERQRREERLRVELLARDRLNRLVRKVDQSGLLPTHIRELREILQCLPEAEAAPLHEKLRQYETRRLLKVHDLNSNVDTL</sequence>
<dbReference type="OMA" id="EEDPWTW"/>
<evidence type="ECO:0000256" key="1">
    <source>
        <dbReference type="SAM" id="Coils"/>
    </source>
</evidence>
<organism evidence="2 3">
    <name type="scientific">Grifola frondosa</name>
    <name type="common">Maitake</name>
    <name type="synonym">Polyporus frondosus</name>
    <dbReference type="NCBI Taxonomy" id="5627"/>
    <lineage>
        <taxon>Eukaryota</taxon>
        <taxon>Fungi</taxon>
        <taxon>Dikarya</taxon>
        <taxon>Basidiomycota</taxon>
        <taxon>Agaricomycotina</taxon>
        <taxon>Agaricomycetes</taxon>
        <taxon>Polyporales</taxon>
        <taxon>Grifolaceae</taxon>
        <taxon>Grifola</taxon>
    </lineage>
</organism>
<keyword evidence="3" id="KW-1185">Reference proteome</keyword>
<feature type="coiled-coil region" evidence="1">
    <location>
        <begin position="21"/>
        <end position="48"/>
    </location>
</feature>
<dbReference type="EMBL" id="LUGG01000018">
    <property type="protein sequence ID" value="OBZ69163.1"/>
    <property type="molecule type" value="Genomic_DNA"/>
</dbReference>
<proteinExistence type="predicted"/>
<name>A0A1C7LWT1_GRIFR</name>
<gene>
    <name evidence="2" type="ORF">A0H81_10916</name>
</gene>
<protein>
    <submittedName>
        <fullName evidence="2">Uncharacterized protein</fullName>
    </submittedName>
</protein>
<comment type="caution">
    <text evidence="2">The sequence shown here is derived from an EMBL/GenBank/DDBJ whole genome shotgun (WGS) entry which is preliminary data.</text>
</comment>
<dbReference type="OrthoDB" id="2756563at2759"/>
<dbReference type="Proteomes" id="UP000092993">
    <property type="component" value="Unassembled WGS sequence"/>
</dbReference>
<evidence type="ECO:0000313" key="2">
    <source>
        <dbReference type="EMBL" id="OBZ69163.1"/>
    </source>
</evidence>
<accession>A0A1C7LWT1</accession>
<reference evidence="2 3" key="1">
    <citation type="submission" date="2016-03" db="EMBL/GenBank/DDBJ databases">
        <title>Whole genome sequencing of Grifola frondosa 9006-11.</title>
        <authorList>
            <person name="Min B."/>
            <person name="Park H."/>
            <person name="Kim J.-G."/>
            <person name="Cho H."/>
            <person name="Oh Y.-L."/>
            <person name="Kong W.-S."/>
            <person name="Choi I.-G."/>
        </authorList>
    </citation>
    <scope>NUCLEOTIDE SEQUENCE [LARGE SCALE GENOMIC DNA]</scope>
    <source>
        <strain evidence="2 3">9006-11</strain>
    </source>
</reference>
<dbReference type="AlphaFoldDB" id="A0A1C7LWT1"/>
<keyword evidence="1" id="KW-0175">Coiled coil</keyword>
<evidence type="ECO:0000313" key="3">
    <source>
        <dbReference type="Proteomes" id="UP000092993"/>
    </source>
</evidence>